<dbReference type="SUPFAM" id="SSF69593">
    <property type="entry name" value="Glycerol-3-phosphate (1)-acyltransferase"/>
    <property type="match status" value="1"/>
</dbReference>
<evidence type="ECO:0000256" key="1">
    <source>
        <dbReference type="ARBA" id="ARBA00005189"/>
    </source>
</evidence>
<reference evidence="7" key="1">
    <citation type="submission" date="2016-02" db="EMBL/GenBank/DDBJ databases">
        <title>Halorhodospira halochloris DSM-1059 complete genome, version 2.</title>
        <authorList>
            <person name="Tsukatani Y."/>
        </authorList>
    </citation>
    <scope>NUCLEOTIDE SEQUENCE</scope>
    <source>
        <strain evidence="7">DSM 1059</strain>
    </source>
</reference>
<dbReference type="EMBL" id="AP017372">
    <property type="protein sequence ID" value="BAU58445.2"/>
    <property type="molecule type" value="Genomic_DNA"/>
</dbReference>
<keyword evidence="3" id="KW-0808">Transferase</keyword>
<dbReference type="GO" id="GO:0003841">
    <property type="term" value="F:1-acylglycerol-3-phosphate O-acyltransferase activity"/>
    <property type="evidence" value="ECO:0007669"/>
    <property type="project" value="TreeGrafter"/>
</dbReference>
<keyword evidence="2" id="KW-0444">Lipid biosynthesis</keyword>
<evidence type="ECO:0000256" key="4">
    <source>
        <dbReference type="ARBA" id="ARBA00023098"/>
    </source>
</evidence>
<sequence>MILFGVRLHQNGKPLKGALCVANHLSWLDIVALKASFDACFLSKAEVKSWPIIGLVASWLGTLFIGRGANGAAERATQQIAERLRAGETVIFFPEGRINQDRGLLPFRPRLFKAAYDAQALVQPVAIRYLSANGDLGHLVPEYNMLKSVWWLAGRREVEVEITFLEPLEPADRPRRQIADESRARVARALG</sequence>
<accession>A0A0X8XAJ5</accession>
<evidence type="ECO:0000256" key="2">
    <source>
        <dbReference type="ARBA" id="ARBA00022516"/>
    </source>
</evidence>
<dbReference type="AlphaFoldDB" id="A0A0X8XAJ5"/>
<organism evidence="7 8">
    <name type="scientific">Halorhodospira halochloris</name>
    <name type="common">Ectothiorhodospira halochloris</name>
    <dbReference type="NCBI Taxonomy" id="1052"/>
    <lineage>
        <taxon>Bacteria</taxon>
        <taxon>Pseudomonadati</taxon>
        <taxon>Pseudomonadota</taxon>
        <taxon>Gammaproteobacteria</taxon>
        <taxon>Chromatiales</taxon>
        <taxon>Ectothiorhodospiraceae</taxon>
        <taxon>Halorhodospira</taxon>
    </lineage>
</organism>
<evidence type="ECO:0000259" key="6">
    <source>
        <dbReference type="SMART" id="SM00563"/>
    </source>
</evidence>
<dbReference type="PANTHER" id="PTHR10434:SF64">
    <property type="entry name" value="1-ACYL-SN-GLYCEROL-3-PHOSPHATE ACYLTRANSFERASE-RELATED"/>
    <property type="match status" value="1"/>
</dbReference>
<comment type="pathway">
    <text evidence="1">Lipid metabolism.</text>
</comment>
<dbReference type="PANTHER" id="PTHR10434">
    <property type="entry name" value="1-ACYL-SN-GLYCEROL-3-PHOSPHATE ACYLTRANSFERASE"/>
    <property type="match status" value="1"/>
</dbReference>
<evidence type="ECO:0000313" key="8">
    <source>
        <dbReference type="Proteomes" id="UP000218890"/>
    </source>
</evidence>
<proteinExistence type="predicted"/>
<dbReference type="SMART" id="SM00563">
    <property type="entry name" value="PlsC"/>
    <property type="match status" value="1"/>
</dbReference>
<dbReference type="Proteomes" id="UP000218890">
    <property type="component" value="Chromosome"/>
</dbReference>
<feature type="domain" description="Phospholipid/glycerol acyltransferase" evidence="6">
    <location>
        <begin position="18"/>
        <end position="130"/>
    </location>
</feature>
<name>A0A0X8XAJ5_HALHR</name>
<evidence type="ECO:0000256" key="5">
    <source>
        <dbReference type="ARBA" id="ARBA00023315"/>
    </source>
</evidence>
<dbReference type="KEGG" id="hhk:HH1059_17330"/>
<protein>
    <submittedName>
        <fullName evidence="7">1-acyl-sn-glycerol-3-phosphate acyltransferase</fullName>
    </submittedName>
</protein>
<dbReference type="CDD" id="cd07989">
    <property type="entry name" value="LPLAT_AGPAT-like"/>
    <property type="match status" value="1"/>
</dbReference>
<evidence type="ECO:0000256" key="3">
    <source>
        <dbReference type="ARBA" id="ARBA00022679"/>
    </source>
</evidence>
<keyword evidence="8" id="KW-1185">Reference proteome</keyword>
<keyword evidence="4" id="KW-0443">Lipid metabolism</keyword>
<keyword evidence="5 7" id="KW-0012">Acyltransferase</keyword>
<gene>
    <name evidence="7" type="ORF">HH1059_17330</name>
</gene>
<dbReference type="GO" id="GO:0006654">
    <property type="term" value="P:phosphatidic acid biosynthetic process"/>
    <property type="evidence" value="ECO:0007669"/>
    <property type="project" value="TreeGrafter"/>
</dbReference>
<dbReference type="InterPro" id="IPR002123">
    <property type="entry name" value="Plipid/glycerol_acylTrfase"/>
</dbReference>
<evidence type="ECO:0000313" key="7">
    <source>
        <dbReference type="EMBL" id="BAU58445.2"/>
    </source>
</evidence>
<dbReference type="Pfam" id="PF01553">
    <property type="entry name" value="Acyltransferase"/>
    <property type="match status" value="1"/>
</dbReference>